<sequence length="104" mass="11475">MIYAAPPFKFNCEPHHPSPPTASPTPIENRCGVIDLFYVGLNSGMVAARDIDDVFNSFVARLGTRKIYKATAEPRSAAVTEAIEGMLFRLVVAEKHALKRYVPI</sequence>
<protein>
    <submittedName>
        <fullName evidence="1">Mitochondrial import inner membrane translocase subunit TIM23-1</fullName>
    </submittedName>
</protein>
<reference evidence="2" key="1">
    <citation type="submission" date="2024-07" db="EMBL/GenBank/DDBJ databases">
        <title>Two chromosome-level genome assemblies of Korean endemic species Abeliophyllum distichum and Forsythia ovata (Oleaceae).</title>
        <authorList>
            <person name="Jang H."/>
        </authorList>
    </citation>
    <scope>NUCLEOTIDE SEQUENCE [LARGE SCALE GENOMIC DNA]</scope>
</reference>
<accession>A0ABD1WDA7</accession>
<dbReference type="AlphaFoldDB" id="A0ABD1WDA7"/>
<gene>
    <name evidence="1" type="ORF">Fot_15613</name>
</gene>
<dbReference type="EMBL" id="JBFOLJ010000004">
    <property type="protein sequence ID" value="KAL2546380.1"/>
    <property type="molecule type" value="Genomic_DNA"/>
</dbReference>
<keyword evidence="2" id="KW-1185">Reference proteome</keyword>
<organism evidence="1 2">
    <name type="scientific">Forsythia ovata</name>
    <dbReference type="NCBI Taxonomy" id="205694"/>
    <lineage>
        <taxon>Eukaryota</taxon>
        <taxon>Viridiplantae</taxon>
        <taxon>Streptophyta</taxon>
        <taxon>Embryophyta</taxon>
        <taxon>Tracheophyta</taxon>
        <taxon>Spermatophyta</taxon>
        <taxon>Magnoliopsida</taxon>
        <taxon>eudicotyledons</taxon>
        <taxon>Gunneridae</taxon>
        <taxon>Pentapetalae</taxon>
        <taxon>asterids</taxon>
        <taxon>lamiids</taxon>
        <taxon>Lamiales</taxon>
        <taxon>Oleaceae</taxon>
        <taxon>Forsythieae</taxon>
        <taxon>Forsythia</taxon>
    </lineage>
</organism>
<evidence type="ECO:0000313" key="2">
    <source>
        <dbReference type="Proteomes" id="UP001604277"/>
    </source>
</evidence>
<dbReference type="Proteomes" id="UP001604277">
    <property type="component" value="Unassembled WGS sequence"/>
</dbReference>
<name>A0ABD1WDA7_9LAMI</name>
<evidence type="ECO:0000313" key="1">
    <source>
        <dbReference type="EMBL" id="KAL2546380.1"/>
    </source>
</evidence>
<comment type="caution">
    <text evidence="1">The sequence shown here is derived from an EMBL/GenBank/DDBJ whole genome shotgun (WGS) entry which is preliminary data.</text>
</comment>
<proteinExistence type="predicted"/>